<proteinExistence type="inferred from homology"/>
<accession>A0ABP9AJ41</accession>
<keyword evidence="4" id="KW-1185">Reference proteome</keyword>
<dbReference type="HAMAP" id="MF_00686">
    <property type="entry name" value="Fe_traffic_YggX"/>
    <property type="match status" value="1"/>
</dbReference>
<comment type="function">
    <text evidence="2">Could be a mediator in iron transactions between iron acquisition and iron-requiring processes, such as synthesis and/or repair of Fe-S clusters in biosynthetic enzymes.</text>
</comment>
<dbReference type="EMBL" id="BAABJE010000001">
    <property type="protein sequence ID" value="GAA4781950.1"/>
    <property type="molecule type" value="Genomic_DNA"/>
</dbReference>
<dbReference type="Gene3D" id="1.10.3880.10">
    <property type="entry name" value="Fe(II) trafficking protein YggX"/>
    <property type="match status" value="1"/>
</dbReference>
<comment type="caution">
    <text evidence="3">The sequence shown here is derived from an EMBL/GenBank/DDBJ whole genome shotgun (WGS) entry which is preliminary data.</text>
</comment>
<gene>
    <name evidence="3" type="ORF">GCM10023307_03040</name>
</gene>
<name>A0ABP9AJ41_9GAMM</name>
<dbReference type="InterPro" id="IPR007457">
    <property type="entry name" value="Fe_traffick_prot_YggX"/>
</dbReference>
<evidence type="ECO:0000313" key="3">
    <source>
        <dbReference type="EMBL" id="GAA4781950.1"/>
    </source>
</evidence>
<dbReference type="PIRSF" id="PIRSF029827">
    <property type="entry name" value="Fe_traffic_YggX"/>
    <property type="match status" value="1"/>
</dbReference>
<sequence length="94" mass="10484">MARTVFCEYEQRETEGLDFAPWPGEAGQRVFARIGKSAWAKWLAHQTMLINENRLSPMNPEHRKFLQGEMEKFLFGGGAEAPAGYVPEGGAPEG</sequence>
<dbReference type="NCBIfam" id="NF003817">
    <property type="entry name" value="PRK05408.1"/>
    <property type="match status" value="1"/>
</dbReference>
<evidence type="ECO:0000313" key="4">
    <source>
        <dbReference type="Proteomes" id="UP001499959"/>
    </source>
</evidence>
<reference evidence="4" key="1">
    <citation type="journal article" date="2019" name="Int. J. Syst. Evol. Microbiol.">
        <title>The Global Catalogue of Microorganisms (GCM) 10K type strain sequencing project: providing services to taxonomists for standard genome sequencing and annotation.</title>
        <authorList>
            <consortium name="The Broad Institute Genomics Platform"/>
            <consortium name="The Broad Institute Genome Sequencing Center for Infectious Disease"/>
            <person name="Wu L."/>
            <person name="Ma J."/>
        </authorList>
    </citation>
    <scope>NUCLEOTIDE SEQUENCE [LARGE SCALE GENOMIC DNA]</scope>
    <source>
        <strain evidence="4">JCM 18204</strain>
    </source>
</reference>
<comment type="similarity">
    <text evidence="2">Belongs to the Fe(2+)-trafficking protein family.</text>
</comment>
<dbReference type="PANTHER" id="PTHR36965:SF1">
    <property type="entry name" value="FE(2+)-TRAFFICKING PROTEIN-RELATED"/>
    <property type="match status" value="1"/>
</dbReference>
<organism evidence="3 4">
    <name type="scientific">Lysobacter hankyongensis</name>
    <dbReference type="NCBI Taxonomy" id="1176535"/>
    <lineage>
        <taxon>Bacteria</taxon>
        <taxon>Pseudomonadati</taxon>
        <taxon>Pseudomonadota</taxon>
        <taxon>Gammaproteobacteria</taxon>
        <taxon>Lysobacterales</taxon>
        <taxon>Lysobacteraceae</taxon>
        <taxon>Lysobacter</taxon>
    </lineage>
</organism>
<dbReference type="RefSeq" id="WP_345301506.1">
    <property type="nucleotide sequence ID" value="NZ_BAABJE010000001.1"/>
</dbReference>
<evidence type="ECO:0000256" key="2">
    <source>
        <dbReference type="HAMAP-Rule" id="MF_00686"/>
    </source>
</evidence>
<dbReference type="Pfam" id="PF04362">
    <property type="entry name" value="Iron_traffic"/>
    <property type="match status" value="1"/>
</dbReference>
<keyword evidence="1 2" id="KW-0408">Iron</keyword>
<dbReference type="InterPro" id="IPR036766">
    <property type="entry name" value="Fe_traffick_prot_YggX_sf"/>
</dbReference>
<protein>
    <recommendedName>
        <fullName evidence="2">Probable Fe(2+)-trafficking protein</fullName>
    </recommendedName>
</protein>
<dbReference type="Proteomes" id="UP001499959">
    <property type="component" value="Unassembled WGS sequence"/>
</dbReference>
<dbReference type="PANTHER" id="PTHR36965">
    <property type="entry name" value="FE(2+)-TRAFFICKING PROTEIN-RELATED"/>
    <property type="match status" value="1"/>
</dbReference>
<dbReference type="SUPFAM" id="SSF111148">
    <property type="entry name" value="YggX-like"/>
    <property type="match status" value="1"/>
</dbReference>
<evidence type="ECO:0000256" key="1">
    <source>
        <dbReference type="ARBA" id="ARBA00023004"/>
    </source>
</evidence>